<accession>A0AAW7JDX5</accession>
<comment type="caution">
    <text evidence="3">The sequence shown here is derived from an EMBL/GenBank/DDBJ whole genome shotgun (WGS) entry which is preliminary data.</text>
</comment>
<reference evidence="3" key="2">
    <citation type="submission" date="2023-08" db="EMBL/GenBank/DDBJ databases">
        <title>Identification and characterization of horizontal gene transfer across gut microbiota members of farm animals based on homology search.</title>
        <authorList>
            <person name="Schwarzerova J."/>
            <person name="Nykrynova M."/>
            <person name="Jureckova K."/>
            <person name="Cejkova D."/>
            <person name="Rychlik I."/>
        </authorList>
    </citation>
    <scope>NUCLEOTIDE SEQUENCE</scope>
    <source>
        <strain evidence="3">ET15</strain>
        <strain evidence="2">ET37</strain>
    </source>
</reference>
<dbReference type="SUPFAM" id="SSF52218">
    <property type="entry name" value="Flavoproteins"/>
    <property type="match status" value="1"/>
</dbReference>
<name>A0AAW7JDX5_9BACT</name>
<dbReference type="EMBL" id="JAUEIF010000001">
    <property type="protein sequence ID" value="MDN0024109.1"/>
    <property type="molecule type" value="Genomic_DNA"/>
</dbReference>
<dbReference type="EMBL" id="JAUEIE010000001">
    <property type="protein sequence ID" value="MDN0021613.1"/>
    <property type="molecule type" value="Genomic_DNA"/>
</dbReference>
<dbReference type="Pfam" id="PF12682">
    <property type="entry name" value="Flavodoxin_4"/>
    <property type="match status" value="1"/>
</dbReference>
<keyword evidence="4" id="KW-1185">Reference proteome</keyword>
<reference evidence="3" key="1">
    <citation type="submission" date="2023-06" db="EMBL/GenBank/DDBJ databases">
        <authorList>
            <person name="Zeman M."/>
            <person name="Kubasova T."/>
            <person name="Jahodarova E."/>
            <person name="Nykrynova M."/>
            <person name="Rychlik I."/>
        </authorList>
    </citation>
    <scope>NUCLEOTIDE SEQUENCE</scope>
    <source>
        <strain evidence="3">ET15</strain>
        <strain evidence="2">ET37</strain>
    </source>
</reference>
<feature type="domain" description="Flavodoxin-like" evidence="1">
    <location>
        <begin position="33"/>
        <end position="71"/>
    </location>
</feature>
<evidence type="ECO:0000259" key="1">
    <source>
        <dbReference type="Pfam" id="PF12682"/>
    </source>
</evidence>
<sequence length="78" mass="7985">MKGVFVLMACLLAVFLPQQDCDAACIGDGGGKKVLVAYFSVSGNTRAAAEHIASVTDGDVWSIEPVLPCSRSVARGGG</sequence>
<protein>
    <submittedName>
        <fullName evidence="3">Flavodoxin</fullName>
    </submittedName>
</protein>
<dbReference type="RefSeq" id="WP_289824428.1">
    <property type="nucleotide sequence ID" value="NZ_JAUEIE010000001.1"/>
</dbReference>
<evidence type="ECO:0000313" key="5">
    <source>
        <dbReference type="Proteomes" id="UP001168478"/>
    </source>
</evidence>
<dbReference type="Proteomes" id="UP001168478">
    <property type="component" value="Unassembled WGS sequence"/>
</dbReference>
<evidence type="ECO:0000313" key="4">
    <source>
        <dbReference type="Proteomes" id="UP001167831"/>
    </source>
</evidence>
<dbReference type="AlphaFoldDB" id="A0AAW7JDX5"/>
<dbReference type="Proteomes" id="UP001167831">
    <property type="component" value="Unassembled WGS sequence"/>
</dbReference>
<dbReference type="InterPro" id="IPR008254">
    <property type="entry name" value="Flavodoxin/NO_synth"/>
</dbReference>
<evidence type="ECO:0000313" key="2">
    <source>
        <dbReference type="EMBL" id="MDN0021613.1"/>
    </source>
</evidence>
<organism evidence="3 5">
    <name type="scientific">Leyella lascolaii</name>
    <dbReference type="NCBI Taxonomy" id="1776379"/>
    <lineage>
        <taxon>Bacteria</taxon>
        <taxon>Pseudomonadati</taxon>
        <taxon>Bacteroidota</taxon>
        <taxon>Bacteroidia</taxon>
        <taxon>Bacteroidales</taxon>
        <taxon>Prevotellaceae</taxon>
        <taxon>Leyella</taxon>
    </lineage>
</organism>
<dbReference type="InterPro" id="IPR029039">
    <property type="entry name" value="Flavoprotein-like_sf"/>
</dbReference>
<gene>
    <name evidence="2" type="ORF">QVN81_01035</name>
    <name evidence="3" type="ORF">QVN84_01025</name>
</gene>
<dbReference type="Gene3D" id="3.40.50.360">
    <property type="match status" value="1"/>
</dbReference>
<evidence type="ECO:0000313" key="3">
    <source>
        <dbReference type="EMBL" id="MDN0024109.1"/>
    </source>
</evidence>
<proteinExistence type="predicted"/>
<dbReference type="GO" id="GO:0010181">
    <property type="term" value="F:FMN binding"/>
    <property type="evidence" value="ECO:0007669"/>
    <property type="project" value="InterPro"/>
</dbReference>